<dbReference type="PANTHER" id="PTHR47237:SF1">
    <property type="entry name" value="SLL0310 PROTEIN"/>
    <property type="match status" value="1"/>
</dbReference>
<dbReference type="GO" id="GO:0016747">
    <property type="term" value="F:acyltransferase activity, transferring groups other than amino-acyl groups"/>
    <property type="evidence" value="ECO:0007669"/>
    <property type="project" value="InterPro"/>
</dbReference>
<comment type="caution">
    <text evidence="2">The sequence shown here is derived from an EMBL/GenBank/DDBJ whole genome shotgun (WGS) entry which is preliminary data.</text>
</comment>
<evidence type="ECO:0000313" key="3">
    <source>
        <dbReference type="Proteomes" id="UP000636264"/>
    </source>
</evidence>
<dbReference type="Gene3D" id="3.40.630.90">
    <property type="match status" value="1"/>
</dbReference>
<evidence type="ECO:0000313" key="2">
    <source>
        <dbReference type="EMBL" id="GGA77381.1"/>
    </source>
</evidence>
<reference evidence="2" key="2">
    <citation type="submission" date="2020-09" db="EMBL/GenBank/DDBJ databases">
        <authorList>
            <person name="Sun Q."/>
            <person name="Zhou Y."/>
        </authorList>
    </citation>
    <scope>NUCLEOTIDE SEQUENCE</scope>
    <source>
        <strain evidence="2">CGMCC 1.15320</strain>
    </source>
</reference>
<sequence length="277" mass="30029">MSENREIRVLSPAEVETLIDWAAGEGWNPGLADAPALRAAEPEGFLGIFDRGEMMAGISAVAYGEKFGFIGLYISRPDMRGKGYGKAVWDAGMARLEGRTIGLDAVPAQLENYRSMGFLPAYKTYRFSGRFEAKESGDIRPITPERAAAISVFDTRFFPEPRPSFIKNWPKAPRIALAAMDGANVRGYGVARECREGFKIGPLFAEDLETAVSLLAALGAACGAEIHIDAPEVNAEFTDILVNAGMTRGFETTRMYRGPAPSFELEGVFGVTTLELG</sequence>
<proteinExistence type="predicted"/>
<organism evidence="2 3">
    <name type="scientific">Nitratireductor aestuarii</name>
    <dbReference type="NCBI Taxonomy" id="1735103"/>
    <lineage>
        <taxon>Bacteria</taxon>
        <taxon>Pseudomonadati</taxon>
        <taxon>Pseudomonadota</taxon>
        <taxon>Alphaproteobacteria</taxon>
        <taxon>Hyphomicrobiales</taxon>
        <taxon>Phyllobacteriaceae</taxon>
        <taxon>Nitratireductor</taxon>
    </lineage>
</organism>
<name>A0A916RYV1_9HYPH</name>
<dbReference type="PROSITE" id="PS51186">
    <property type="entry name" value="GNAT"/>
    <property type="match status" value="1"/>
</dbReference>
<accession>A0A916RYV1</accession>
<evidence type="ECO:0000259" key="1">
    <source>
        <dbReference type="PROSITE" id="PS51186"/>
    </source>
</evidence>
<dbReference type="Pfam" id="PF18014">
    <property type="entry name" value="Acetyltransf_18"/>
    <property type="match status" value="1"/>
</dbReference>
<dbReference type="InterPro" id="IPR000182">
    <property type="entry name" value="GNAT_dom"/>
</dbReference>
<dbReference type="Gene3D" id="3.40.630.30">
    <property type="match status" value="1"/>
</dbReference>
<keyword evidence="3" id="KW-1185">Reference proteome</keyword>
<dbReference type="SUPFAM" id="SSF55729">
    <property type="entry name" value="Acyl-CoA N-acyltransferases (Nat)"/>
    <property type="match status" value="1"/>
</dbReference>
<dbReference type="AlphaFoldDB" id="A0A916RYV1"/>
<dbReference type="Proteomes" id="UP000636264">
    <property type="component" value="Unassembled WGS sequence"/>
</dbReference>
<dbReference type="RefSeq" id="WP_188722336.1">
    <property type="nucleotide sequence ID" value="NZ_BMIF01000013.1"/>
</dbReference>
<feature type="domain" description="N-acetyltransferase" evidence="1">
    <location>
        <begin position="5"/>
        <end position="138"/>
    </location>
</feature>
<gene>
    <name evidence="2" type="ORF">GCM10011385_34370</name>
</gene>
<dbReference type="InterPro" id="IPR052729">
    <property type="entry name" value="Acyl/Acetyltrans_Enzymes"/>
</dbReference>
<dbReference type="Pfam" id="PF00583">
    <property type="entry name" value="Acetyltransf_1"/>
    <property type="match status" value="1"/>
</dbReference>
<dbReference type="InterPro" id="IPR041496">
    <property type="entry name" value="YitH/HolE_GNAT"/>
</dbReference>
<dbReference type="EMBL" id="BMIF01000013">
    <property type="protein sequence ID" value="GGA77381.1"/>
    <property type="molecule type" value="Genomic_DNA"/>
</dbReference>
<reference evidence="2" key="1">
    <citation type="journal article" date="2014" name="Int. J. Syst. Evol. Microbiol.">
        <title>Complete genome sequence of Corynebacterium casei LMG S-19264T (=DSM 44701T), isolated from a smear-ripened cheese.</title>
        <authorList>
            <consortium name="US DOE Joint Genome Institute (JGI-PGF)"/>
            <person name="Walter F."/>
            <person name="Albersmeier A."/>
            <person name="Kalinowski J."/>
            <person name="Ruckert C."/>
        </authorList>
    </citation>
    <scope>NUCLEOTIDE SEQUENCE</scope>
    <source>
        <strain evidence="2">CGMCC 1.15320</strain>
    </source>
</reference>
<dbReference type="InterPro" id="IPR016181">
    <property type="entry name" value="Acyl_CoA_acyltransferase"/>
</dbReference>
<protein>
    <submittedName>
        <fullName evidence="2">Acetyltransferase</fullName>
    </submittedName>
</protein>
<dbReference type="PANTHER" id="PTHR47237">
    <property type="entry name" value="SLL0310 PROTEIN"/>
    <property type="match status" value="1"/>
</dbReference>